<dbReference type="OrthoDB" id="5472127at2"/>
<dbReference type="RefSeq" id="WP_073317063.1">
    <property type="nucleotide sequence ID" value="NZ_FQWD01000001.1"/>
</dbReference>
<feature type="transmembrane region" description="Helical" evidence="8">
    <location>
        <begin position="160"/>
        <end position="182"/>
    </location>
</feature>
<dbReference type="InterPro" id="IPR002781">
    <property type="entry name" value="TM_pro_TauE-like"/>
</dbReference>
<dbReference type="EMBL" id="FQWD01000001">
    <property type="protein sequence ID" value="SHF79157.1"/>
    <property type="molecule type" value="Genomic_DNA"/>
</dbReference>
<evidence type="ECO:0000256" key="7">
    <source>
        <dbReference type="ARBA" id="ARBA00023136"/>
    </source>
</evidence>
<keyword evidence="10" id="KW-1185">Reference proteome</keyword>
<keyword evidence="4 8" id="KW-1003">Cell membrane</keyword>
<evidence type="ECO:0000256" key="4">
    <source>
        <dbReference type="ARBA" id="ARBA00022475"/>
    </source>
</evidence>
<evidence type="ECO:0000313" key="10">
    <source>
        <dbReference type="Proteomes" id="UP000184520"/>
    </source>
</evidence>
<evidence type="ECO:0000256" key="8">
    <source>
        <dbReference type="RuleBase" id="RU363041"/>
    </source>
</evidence>
<feature type="transmembrane region" description="Helical" evidence="8">
    <location>
        <begin position="188"/>
        <end position="206"/>
    </location>
</feature>
<dbReference type="AlphaFoldDB" id="A0A1M5EIY2"/>
<evidence type="ECO:0000256" key="3">
    <source>
        <dbReference type="ARBA" id="ARBA00022448"/>
    </source>
</evidence>
<dbReference type="PANTHER" id="PTHR30269">
    <property type="entry name" value="TRANSMEMBRANE PROTEIN YFCA"/>
    <property type="match status" value="1"/>
</dbReference>
<evidence type="ECO:0000313" key="9">
    <source>
        <dbReference type="EMBL" id="SHF79157.1"/>
    </source>
</evidence>
<comment type="subcellular location">
    <subcellularLocation>
        <location evidence="1 8">Cell membrane</location>
        <topology evidence="1 8">Multi-pass membrane protein</topology>
    </subcellularLocation>
</comment>
<keyword evidence="6 8" id="KW-1133">Transmembrane helix</keyword>
<feature type="transmembrane region" description="Helical" evidence="8">
    <location>
        <begin position="40"/>
        <end position="58"/>
    </location>
</feature>
<dbReference type="Pfam" id="PF01925">
    <property type="entry name" value="TauE"/>
    <property type="match status" value="1"/>
</dbReference>
<keyword evidence="5 8" id="KW-0812">Transmembrane</keyword>
<dbReference type="GO" id="GO:0005886">
    <property type="term" value="C:plasma membrane"/>
    <property type="evidence" value="ECO:0007669"/>
    <property type="project" value="UniProtKB-SubCell"/>
</dbReference>
<comment type="similarity">
    <text evidence="2 8">Belongs to the 4-toluene sulfonate uptake permease (TSUP) (TC 2.A.102) family.</text>
</comment>
<feature type="transmembrane region" description="Helical" evidence="8">
    <location>
        <begin position="97"/>
        <end position="118"/>
    </location>
</feature>
<keyword evidence="7 8" id="KW-0472">Membrane</keyword>
<evidence type="ECO:0000256" key="5">
    <source>
        <dbReference type="ARBA" id="ARBA00022692"/>
    </source>
</evidence>
<sequence length="234" mass="25182">MTDFMLVYLVLIVGACLQSVIGFGLGLLGAPLIYLLMPELVPGPMILNALLLTTLLAVKHQYDIDLKQTGFSILGGTAGVLVAGSVLLFIDAHQYQMLLGFCILAAVILSMVGVRPRISVISNLIAAMVSGFMGTTTSAGGAPMGLLYQSEDKNKIKANLSVFFVYINMFGIAVLWFTGAAGHKDLELFLRCIPAILTGWLLSYFVNRRLNELFIRKLILAVAAFAGMALILAH</sequence>
<proteinExistence type="inferred from homology"/>
<evidence type="ECO:0000256" key="6">
    <source>
        <dbReference type="ARBA" id="ARBA00022989"/>
    </source>
</evidence>
<protein>
    <recommendedName>
        <fullName evidence="8">Probable membrane transporter protein</fullName>
    </recommendedName>
</protein>
<feature type="transmembrane region" description="Helical" evidence="8">
    <location>
        <begin position="70"/>
        <end position="90"/>
    </location>
</feature>
<reference evidence="10" key="1">
    <citation type="submission" date="2016-11" db="EMBL/GenBank/DDBJ databases">
        <authorList>
            <person name="Varghese N."/>
            <person name="Submissions S."/>
        </authorList>
    </citation>
    <scope>NUCLEOTIDE SEQUENCE [LARGE SCALE GENOMIC DNA]</scope>
    <source>
        <strain evidence="10">CGMCC 1.8995</strain>
    </source>
</reference>
<dbReference type="STRING" id="634436.SAMN05216361_0414"/>
<evidence type="ECO:0000256" key="1">
    <source>
        <dbReference type="ARBA" id="ARBA00004651"/>
    </source>
</evidence>
<dbReference type="Proteomes" id="UP000184520">
    <property type="component" value="Unassembled WGS sequence"/>
</dbReference>
<keyword evidence="3" id="KW-0813">Transport</keyword>
<evidence type="ECO:0000256" key="2">
    <source>
        <dbReference type="ARBA" id="ARBA00009142"/>
    </source>
</evidence>
<dbReference type="PANTHER" id="PTHR30269:SF37">
    <property type="entry name" value="MEMBRANE TRANSPORTER PROTEIN"/>
    <property type="match status" value="1"/>
</dbReference>
<feature type="transmembrane region" description="Helical" evidence="8">
    <location>
        <begin position="6"/>
        <end position="28"/>
    </location>
</feature>
<name>A0A1M5EIY2_9ALTE</name>
<feature type="transmembrane region" description="Helical" evidence="8">
    <location>
        <begin position="124"/>
        <end position="148"/>
    </location>
</feature>
<accession>A0A1M5EIY2</accession>
<feature type="transmembrane region" description="Helical" evidence="8">
    <location>
        <begin position="213"/>
        <end position="233"/>
    </location>
</feature>
<dbReference type="InterPro" id="IPR052017">
    <property type="entry name" value="TSUP"/>
</dbReference>
<gene>
    <name evidence="9" type="ORF">SAMN05216361_0414</name>
</gene>
<organism evidence="9 10">
    <name type="scientific">Marisediminitalea aggregata</name>
    <dbReference type="NCBI Taxonomy" id="634436"/>
    <lineage>
        <taxon>Bacteria</taxon>
        <taxon>Pseudomonadati</taxon>
        <taxon>Pseudomonadota</taxon>
        <taxon>Gammaproteobacteria</taxon>
        <taxon>Alteromonadales</taxon>
        <taxon>Alteromonadaceae</taxon>
        <taxon>Marisediminitalea</taxon>
    </lineage>
</organism>